<evidence type="ECO:0000313" key="5">
    <source>
        <dbReference type="EMBL" id="MDO1446412.1"/>
    </source>
</evidence>
<sequence>MKLFSGTSKDIYSIPESELILNKDGSIYHLNLLPEHIADTIITVGDPGRVHKISQYFDTIDFEMNKREFITHTGTYNKKRLTVISSGMGTDNVEILLTELDALANIDLKKRQIKEKHTRLNIIRIGTSGSLHADIPVDSLLASQAAIGLDTLMCFYQLPQSDLENDITRQLQEKLNLPFQPYCVSGSEALRERLAHDMIGGNTVTCPGFYAPQGRRLRLGMRLPTLINELAYFHPHDFWITNFEMETAGYYALGRLLDHQVLSLNAIVANRITNQFSKDADKTIDTLVKKVLERI</sequence>
<comment type="caution">
    <text evidence="5">The sequence shown here is derived from an EMBL/GenBank/DDBJ whole genome shotgun (WGS) entry which is preliminary data.</text>
</comment>
<dbReference type="InterPro" id="IPR035994">
    <property type="entry name" value="Nucleoside_phosphorylase_sf"/>
</dbReference>
<evidence type="ECO:0000259" key="4">
    <source>
        <dbReference type="Pfam" id="PF01048"/>
    </source>
</evidence>
<dbReference type="EMBL" id="JAUKPO010000004">
    <property type="protein sequence ID" value="MDO1446412.1"/>
    <property type="molecule type" value="Genomic_DNA"/>
</dbReference>
<comment type="catalytic activity">
    <reaction evidence="3">
        <text>uridine + phosphate = alpha-D-ribose 1-phosphate + uracil</text>
        <dbReference type="Rhea" id="RHEA:24388"/>
        <dbReference type="ChEBI" id="CHEBI:16704"/>
        <dbReference type="ChEBI" id="CHEBI:17568"/>
        <dbReference type="ChEBI" id="CHEBI:43474"/>
        <dbReference type="ChEBI" id="CHEBI:57720"/>
        <dbReference type="EC" id="2.4.2.3"/>
    </reaction>
</comment>
<dbReference type="CDD" id="cd00436">
    <property type="entry name" value="UP_TbUP-like"/>
    <property type="match status" value="1"/>
</dbReference>
<keyword evidence="6" id="KW-1185">Reference proteome</keyword>
<organism evidence="5 6">
    <name type="scientific">Rhodocytophaga aerolata</name>
    <dbReference type="NCBI Taxonomy" id="455078"/>
    <lineage>
        <taxon>Bacteria</taxon>
        <taxon>Pseudomonadati</taxon>
        <taxon>Bacteroidota</taxon>
        <taxon>Cytophagia</taxon>
        <taxon>Cytophagales</taxon>
        <taxon>Rhodocytophagaceae</taxon>
        <taxon>Rhodocytophaga</taxon>
    </lineage>
</organism>
<evidence type="ECO:0000313" key="6">
    <source>
        <dbReference type="Proteomes" id="UP001168528"/>
    </source>
</evidence>
<gene>
    <name evidence="5" type="ORF">Q0590_09140</name>
</gene>
<dbReference type="Pfam" id="PF01048">
    <property type="entry name" value="PNP_UDP_1"/>
    <property type="match status" value="1"/>
</dbReference>
<feature type="domain" description="Nucleoside phosphorylase" evidence="4">
    <location>
        <begin position="41"/>
        <end position="288"/>
    </location>
</feature>
<reference evidence="5" key="1">
    <citation type="submission" date="2023-07" db="EMBL/GenBank/DDBJ databases">
        <title>The genome sequence of Rhodocytophaga aerolata KACC 12507.</title>
        <authorList>
            <person name="Zhang X."/>
        </authorList>
    </citation>
    <scope>NUCLEOTIDE SEQUENCE</scope>
    <source>
        <strain evidence="5">KACC 12507</strain>
    </source>
</reference>
<dbReference type="RefSeq" id="WP_302037218.1">
    <property type="nucleotide sequence ID" value="NZ_JAUKPO010000004.1"/>
</dbReference>
<dbReference type="PANTHER" id="PTHR43691:SF11">
    <property type="entry name" value="FI09636P-RELATED"/>
    <property type="match status" value="1"/>
</dbReference>
<dbReference type="Gene3D" id="3.40.50.1580">
    <property type="entry name" value="Nucleoside phosphorylase domain"/>
    <property type="match status" value="1"/>
</dbReference>
<protein>
    <recommendedName>
        <fullName evidence="2">Uridine phosphorylase</fullName>
        <ecNumber evidence="1">2.4.2.3</ecNumber>
    </recommendedName>
</protein>
<accession>A0ABT8R6N4</accession>
<proteinExistence type="predicted"/>
<dbReference type="EC" id="2.4.2.3" evidence="1"/>
<name>A0ABT8R6N4_9BACT</name>
<dbReference type="InterPro" id="IPR000845">
    <property type="entry name" value="Nucleoside_phosphorylase_d"/>
</dbReference>
<dbReference type="Proteomes" id="UP001168528">
    <property type="component" value="Unassembled WGS sequence"/>
</dbReference>
<evidence type="ECO:0000256" key="3">
    <source>
        <dbReference type="ARBA" id="ARBA00048447"/>
    </source>
</evidence>
<evidence type="ECO:0000256" key="2">
    <source>
        <dbReference type="ARBA" id="ARBA00021980"/>
    </source>
</evidence>
<dbReference type="SUPFAM" id="SSF53167">
    <property type="entry name" value="Purine and uridine phosphorylases"/>
    <property type="match status" value="1"/>
</dbReference>
<dbReference type="PANTHER" id="PTHR43691">
    <property type="entry name" value="URIDINE PHOSPHORYLASE"/>
    <property type="match status" value="1"/>
</dbReference>
<evidence type="ECO:0000256" key="1">
    <source>
        <dbReference type="ARBA" id="ARBA00011888"/>
    </source>
</evidence>